<evidence type="ECO:0000256" key="10">
    <source>
        <dbReference type="ARBA" id="ARBA00040623"/>
    </source>
</evidence>
<gene>
    <name evidence="14" type="ORF">FQA47_000508</name>
    <name evidence="13" type="ORF">FQA47_014418</name>
</gene>
<dbReference type="SUPFAM" id="SSF81423">
    <property type="entry name" value="Mitochondrial cytochrome c oxidase subunit VIIb"/>
    <property type="match status" value="1"/>
</dbReference>
<dbReference type="Gene3D" id="4.10.51.10">
    <property type="entry name" value="Cytochrome C Oxidase, chain K"/>
    <property type="match status" value="1"/>
</dbReference>
<evidence type="ECO:0000256" key="7">
    <source>
        <dbReference type="ARBA" id="ARBA00022989"/>
    </source>
</evidence>
<feature type="transmembrane region" description="Helical" evidence="12">
    <location>
        <begin position="49"/>
        <end position="68"/>
    </location>
</feature>
<keyword evidence="6" id="KW-0809">Transit peptide</keyword>
<dbReference type="PANTHER" id="PTHR16716:SF0">
    <property type="entry name" value="CYTOCHROME C OXIDASE SUBUNIT 7B, MITOCHONDRIAL"/>
    <property type="match status" value="1"/>
</dbReference>
<evidence type="ECO:0000256" key="11">
    <source>
        <dbReference type="ARBA" id="ARBA00041642"/>
    </source>
</evidence>
<dbReference type="InterPro" id="IPR008433">
    <property type="entry name" value="Cyt_c_oxidase_suVIIB"/>
</dbReference>
<keyword evidence="5" id="KW-0999">Mitochondrion inner membrane</keyword>
<comment type="pathway">
    <text evidence="2">Energy metabolism; oxidative phosphorylation.</text>
</comment>
<dbReference type="Pfam" id="PF05392">
    <property type="entry name" value="COX7B"/>
    <property type="match status" value="1"/>
</dbReference>
<evidence type="ECO:0000313" key="13">
    <source>
        <dbReference type="EMBL" id="KAF6725155.1"/>
    </source>
</evidence>
<evidence type="ECO:0000256" key="5">
    <source>
        <dbReference type="ARBA" id="ARBA00022792"/>
    </source>
</evidence>
<dbReference type="EMBL" id="WKFB01000371">
    <property type="protein sequence ID" value="KAF6725155.1"/>
    <property type="molecule type" value="Genomic_DNA"/>
</dbReference>
<dbReference type="EMBL" id="WKFB01000032">
    <property type="protein sequence ID" value="KAF6738198.1"/>
    <property type="molecule type" value="Genomic_DNA"/>
</dbReference>
<keyword evidence="4 12" id="KW-0812">Transmembrane</keyword>
<proteinExistence type="inferred from homology"/>
<comment type="similarity">
    <text evidence="3">Belongs to the cytochrome c oxidase VIIb family.</text>
</comment>
<evidence type="ECO:0000256" key="1">
    <source>
        <dbReference type="ARBA" id="ARBA00004434"/>
    </source>
</evidence>
<dbReference type="Proteomes" id="UP000646548">
    <property type="component" value="Unassembled WGS sequence"/>
</dbReference>
<dbReference type="AlphaFoldDB" id="A0A834C9B4"/>
<reference evidence="13" key="1">
    <citation type="journal article" name="BMC Genomics">
        <title>Long-read sequencing and de novo genome assembly of marine medaka (Oryzias melastigma).</title>
        <authorList>
            <person name="Liang P."/>
            <person name="Saqib H.S.A."/>
            <person name="Ni X."/>
            <person name="Shen Y."/>
        </authorList>
    </citation>
    <scope>NUCLEOTIDE SEQUENCE</scope>
    <source>
        <strain evidence="13">Bigg-433</strain>
    </source>
</reference>
<evidence type="ECO:0000256" key="6">
    <source>
        <dbReference type="ARBA" id="ARBA00022946"/>
    </source>
</evidence>
<sequence>MSNCSLFLNGAFRVCLTPGITEVLCCRAGRAAQQVRHGSSAQQSFHAKYGLGVMVSGTVFCTAVWGYVLTQTGIAWNLSPVGKVMPKEWRQAEE</sequence>
<evidence type="ECO:0000256" key="12">
    <source>
        <dbReference type="SAM" id="Phobius"/>
    </source>
</evidence>
<dbReference type="InterPro" id="IPR023272">
    <property type="entry name" value="Cyt_c_oxidase_suVIIB_dom_sf"/>
</dbReference>
<keyword evidence="9 12" id="KW-0472">Membrane</keyword>
<evidence type="ECO:0000256" key="2">
    <source>
        <dbReference type="ARBA" id="ARBA00004673"/>
    </source>
</evidence>
<keyword evidence="8" id="KW-0496">Mitochondrion</keyword>
<protein>
    <recommendedName>
        <fullName evidence="10">Cytochrome c oxidase subunit 7B, mitochondrial</fullName>
    </recommendedName>
    <alternativeName>
        <fullName evidence="11">Cytochrome c oxidase polypeptide VIIb</fullName>
    </alternativeName>
</protein>
<evidence type="ECO:0000256" key="8">
    <source>
        <dbReference type="ARBA" id="ARBA00023128"/>
    </source>
</evidence>
<comment type="caution">
    <text evidence="13">The sequence shown here is derived from an EMBL/GenBank/DDBJ whole genome shotgun (WGS) entry which is preliminary data.</text>
</comment>
<comment type="subcellular location">
    <subcellularLocation>
        <location evidence="1">Mitochondrion inner membrane</location>
        <topology evidence="1">Single-pass membrane protein</topology>
    </subcellularLocation>
</comment>
<evidence type="ECO:0000313" key="14">
    <source>
        <dbReference type="EMBL" id="KAF6738198.1"/>
    </source>
</evidence>
<dbReference type="GO" id="GO:0005743">
    <property type="term" value="C:mitochondrial inner membrane"/>
    <property type="evidence" value="ECO:0007669"/>
    <property type="project" value="UniProtKB-SubCell"/>
</dbReference>
<evidence type="ECO:0000256" key="3">
    <source>
        <dbReference type="ARBA" id="ARBA00007351"/>
    </source>
</evidence>
<dbReference type="UniPathway" id="UPA00705"/>
<evidence type="ECO:0000256" key="4">
    <source>
        <dbReference type="ARBA" id="ARBA00022692"/>
    </source>
</evidence>
<keyword evidence="7 12" id="KW-1133">Transmembrane helix</keyword>
<accession>A0A834C9B4</accession>
<dbReference type="GO" id="GO:0006123">
    <property type="term" value="P:mitochondrial electron transport, cytochrome c to oxygen"/>
    <property type="evidence" value="ECO:0007669"/>
    <property type="project" value="InterPro"/>
</dbReference>
<evidence type="ECO:0000313" key="15">
    <source>
        <dbReference type="Proteomes" id="UP000646548"/>
    </source>
</evidence>
<evidence type="ECO:0000256" key="9">
    <source>
        <dbReference type="ARBA" id="ARBA00023136"/>
    </source>
</evidence>
<dbReference type="PANTHER" id="PTHR16716">
    <property type="entry name" value="CYTOCHROME C OXIDASE SUBUNIT 7B, MITOCHONDRIAL"/>
    <property type="match status" value="1"/>
</dbReference>
<name>A0A834C9B4_ORYME</name>
<organism evidence="13 15">
    <name type="scientific">Oryzias melastigma</name>
    <name type="common">Marine medaka</name>
    <dbReference type="NCBI Taxonomy" id="30732"/>
    <lineage>
        <taxon>Eukaryota</taxon>
        <taxon>Metazoa</taxon>
        <taxon>Chordata</taxon>
        <taxon>Craniata</taxon>
        <taxon>Vertebrata</taxon>
        <taxon>Euteleostomi</taxon>
        <taxon>Actinopterygii</taxon>
        <taxon>Neopterygii</taxon>
        <taxon>Teleostei</taxon>
        <taxon>Neoteleostei</taxon>
        <taxon>Acanthomorphata</taxon>
        <taxon>Ovalentaria</taxon>
        <taxon>Atherinomorphae</taxon>
        <taxon>Beloniformes</taxon>
        <taxon>Adrianichthyidae</taxon>
        <taxon>Oryziinae</taxon>
        <taxon>Oryzias</taxon>
    </lineage>
</organism>